<dbReference type="Gramene" id="rna31291">
    <property type="protein sequence ID" value="RHN55986.1"/>
    <property type="gene ID" value="gene31291"/>
</dbReference>
<proteinExistence type="predicted"/>
<gene>
    <name evidence="1" type="ORF">MtrunA17_Chr5g0424431</name>
</gene>
<sequence length="94" mass="10886">MDSTELLSLVNRVDKVQVYNHYLHYSVFCLRYKTKQQPCLQNCTLKMGMNLKFILQRTTPKSGKGSLVDNQRISNDSLDVLIISTSLSRLYIKE</sequence>
<name>A0A396HRJ2_MEDTR</name>
<dbReference type="AlphaFoldDB" id="A0A396HRJ2"/>
<protein>
    <submittedName>
        <fullName evidence="1">Uncharacterized protein</fullName>
    </submittedName>
</protein>
<reference evidence="1" key="1">
    <citation type="journal article" date="2018" name="Nat. Plants">
        <title>Whole-genome landscape of Medicago truncatula symbiotic genes.</title>
        <authorList>
            <person name="Pecrix Y."/>
            <person name="Gamas P."/>
            <person name="Carrere S."/>
        </authorList>
    </citation>
    <scope>NUCLEOTIDE SEQUENCE</scope>
    <source>
        <tissue evidence="1">Leaves</tissue>
    </source>
</reference>
<dbReference type="EMBL" id="PSQE01000005">
    <property type="protein sequence ID" value="RHN55986.1"/>
    <property type="molecule type" value="Genomic_DNA"/>
</dbReference>
<organism evidence="1">
    <name type="scientific">Medicago truncatula</name>
    <name type="common">Barrel medic</name>
    <name type="synonym">Medicago tribuloides</name>
    <dbReference type="NCBI Taxonomy" id="3880"/>
    <lineage>
        <taxon>Eukaryota</taxon>
        <taxon>Viridiplantae</taxon>
        <taxon>Streptophyta</taxon>
        <taxon>Embryophyta</taxon>
        <taxon>Tracheophyta</taxon>
        <taxon>Spermatophyta</taxon>
        <taxon>Magnoliopsida</taxon>
        <taxon>eudicotyledons</taxon>
        <taxon>Gunneridae</taxon>
        <taxon>Pentapetalae</taxon>
        <taxon>rosids</taxon>
        <taxon>fabids</taxon>
        <taxon>Fabales</taxon>
        <taxon>Fabaceae</taxon>
        <taxon>Papilionoideae</taxon>
        <taxon>50 kb inversion clade</taxon>
        <taxon>NPAAA clade</taxon>
        <taxon>Hologalegina</taxon>
        <taxon>IRL clade</taxon>
        <taxon>Trifolieae</taxon>
        <taxon>Medicago</taxon>
    </lineage>
</organism>
<accession>A0A396HRJ2</accession>
<comment type="caution">
    <text evidence="1">The sequence shown here is derived from an EMBL/GenBank/DDBJ whole genome shotgun (WGS) entry which is preliminary data.</text>
</comment>
<evidence type="ECO:0000313" key="1">
    <source>
        <dbReference type="EMBL" id="RHN55986.1"/>
    </source>
</evidence>
<dbReference type="Proteomes" id="UP000265566">
    <property type="component" value="Chromosome 5"/>
</dbReference>